<evidence type="ECO:0000313" key="11">
    <source>
        <dbReference type="Proteomes" id="UP000662200"/>
    </source>
</evidence>
<evidence type="ECO:0000259" key="9">
    <source>
        <dbReference type="PROSITE" id="PS50929"/>
    </source>
</evidence>
<dbReference type="PROSITE" id="PS50929">
    <property type="entry name" value="ABC_TM1F"/>
    <property type="match status" value="1"/>
</dbReference>
<dbReference type="GO" id="GO:0005524">
    <property type="term" value="F:ATP binding"/>
    <property type="evidence" value="ECO:0007669"/>
    <property type="project" value="UniProtKB-KW"/>
</dbReference>
<feature type="transmembrane region" description="Helical" evidence="7">
    <location>
        <begin position="55"/>
        <end position="74"/>
    </location>
</feature>
<feature type="transmembrane region" description="Helical" evidence="7">
    <location>
        <begin position="286"/>
        <end position="308"/>
    </location>
</feature>
<dbReference type="SMART" id="SM00382">
    <property type="entry name" value="AAA"/>
    <property type="match status" value="1"/>
</dbReference>
<gene>
    <name evidence="10" type="ORF">GCM10010124_31110</name>
</gene>
<dbReference type="PROSITE" id="PS50893">
    <property type="entry name" value="ABC_TRANSPORTER_2"/>
    <property type="match status" value="1"/>
</dbReference>
<reference evidence="10" key="2">
    <citation type="submission" date="2020-09" db="EMBL/GenBank/DDBJ databases">
        <authorList>
            <person name="Sun Q."/>
            <person name="Ohkuma M."/>
        </authorList>
    </citation>
    <scope>NUCLEOTIDE SEQUENCE</scope>
    <source>
        <strain evidence="10">JCM 3091</strain>
    </source>
</reference>
<dbReference type="PANTHER" id="PTHR43394:SF1">
    <property type="entry name" value="ATP-BINDING CASSETTE SUB-FAMILY B MEMBER 10, MITOCHONDRIAL"/>
    <property type="match status" value="1"/>
</dbReference>
<evidence type="ECO:0000256" key="5">
    <source>
        <dbReference type="ARBA" id="ARBA00022989"/>
    </source>
</evidence>
<dbReference type="InterPro" id="IPR003439">
    <property type="entry name" value="ABC_transporter-like_ATP-bd"/>
</dbReference>
<comment type="subcellular location">
    <subcellularLocation>
        <location evidence="1">Cell membrane</location>
        <topology evidence="1">Multi-pass membrane protein</topology>
    </subcellularLocation>
</comment>
<dbReference type="AlphaFoldDB" id="A0A8J3BPA0"/>
<dbReference type="InterPro" id="IPR039421">
    <property type="entry name" value="Type_1_exporter"/>
</dbReference>
<keyword evidence="5 7" id="KW-1133">Transmembrane helix</keyword>
<dbReference type="EMBL" id="BMQC01000011">
    <property type="protein sequence ID" value="GGK36279.1"/>
    <property type="molecule type" value="Genomic_DNA"/>
</dbReference>
<dbReference type="SUPFAM" id="SSF52540">
    <property type="entry name" value="P-loop containing nucleoside triphosphate hydrolases"/>
    <property type="match status" value="1"/>
</dbReference>
<evidence type="ECO:0000313" key="10">
    <source>
        <dbReference type="EMBL" id="GGK36279.1"/>
    </source>
</evidence>
<reference evidence="10" key="1">
    <citation type="journal article" date="2014" name="Int. J. Syst. Evol. Microbiol.">
        <title>Complete genome sequence of Corynebacterium casei LMG S-19264T (=DSM 44701T), isolated from a smear-ripened cheese.</title>
        <authorList>
            <consortium name="US DOE Joint Genome Institute (JGI-PGF)"/>
            <person name="Walter F."/>
            <person name="Albersmeier A."/>
            <person name="Kalinowski J."/>
            <person name="Ruckert C."/>
        </authorList>
    </citation>
    <scope>NUCLEOTIDE SEQUENCE</scope>
    <source>
        <strain evidence="10">JCM 3091</strain>
    </source>
</reference>
<dbReference type="GO" id="GO:0005886">
    <property type="term" value="C:plasma membrane"/>
    <property type="evidence" value="ECO:0007669"/>
    <property type="project" value="UniProtKB-SubCell"/>
</dbReference>
<comment type="caution">
    <text evidence="10">The sequence shown here is derived from an EMBL/GenBank/DDBJ whole genome shotgun (WGS) entry which is preliminary data.</text>
</comment>
<feature type="transmembrane region" description="Helical" evidence="7">
    <location>
        <begin position="200"/>
        <end position="223"/>
    </location>
</feature>
<keyword evidence="11" id="KW-1185">Reference proteome</keyword>
<accession>A0A8J3BPA0</accession>
<keyword evidence="4" id="KW-0067">ATP-binding</keyword>
<organism evidence="10 11">
    <name type="scientific">Pilimelia terevasa</name>
    <dbReference type="NCBI Taxonomy" id="53372"/>
    <lineage>
        <taxon>Bacteria</taxon>
        <taxon>Bacillati</taxon>
        <taxon>Actinomycetota</taxon>
        <taxon>Actinomycetes</taxon>
        <taxon>Micromonosporales</taxon>
        <taxon>Micromonosporaceae</taxon>
        <taxon>Pilimelia</taxon>
    </lineage>
</organism>
<evidence type="ECO:0000256" key="1">
    <source>
        <dbReference type="ARBA" id="ARBA00004651"/>
    </source>
</evidence>
<dbReference type="GO" id="GO:0016887">
    <property type="term" value="F:ATP hydrolysis activity"/>
    <property type="evidence" value="ECO:0007669"/>
    <property type="project" value="InterPro"/>
</dbReference>
<evidence type="ECO:0000256" key="3">
    <source>
        <dbReference type="ARBA" id="ARBA00022741"/>
    </source>
</evidence>
<dbReference type="GO" id="GO:0015421">
    <property type="term" value="F:ABC-type oligopeptide transporter activity"/>
    <property type="evidence" value="ECO:0007669"/>
    <property type="project" value="TreeGrafter"/>
</dbReference>
<dbReference type="InterPro" id="IPR011527">
    <property type="entry name" value="ABC1_TM_dom"/>
</dbReference>
<evidence type="ECO:0000256" key="7">
    <source>
        <dbReference type="SAM" id="Phobius"/>
    </source>
</evidence>
<feature type="domain" description="ABC transporter" evidence="8">
    <location>
        <begin position="378"/>
        <end position="616"/>
    </location>
</feature>
<protein>
    <submittedName>
        <fullName evidence="10">Multidrug ABC transporter permease</fullName>
    </submittedName>
</protein>
<keyword evidence="6 7" id="KW-0472">Membrane</keyword>
<dbReference type="PANTHER" id="PTHR43394">
    <property type="entry name" value="ATP-DEPENDENT PERMEASE MDL1, MITOCHONDRIAL"/>
    <property type="match status" value="1"/>
</dbReference>
<keyword evidence="2 7" id="KW-0812">Transmembrane</keyword>
<feature type="transmembrane region" description="Helical" evidence="7">
    <location>
        <begin position="94"/>
        <end position="116"/>
    </location>
</feature>
<dbReference type="InterPro" id="IPR003593">
    <property type="entry name" value="AAA+_ATPase"/>
</dbReference>
<evidence type="ECO:0000256" key="6">
    <source>
        <dbReference type="ARBA" id="ARBA00023136"/>
    </source>
</evidence>
<dbReference type="InterPro" id="IPR036640">
    <property type="entry name" value="ABC1_TM_sf"/>
</dbReference>
<proteinExistence type="predicted"/>
<dbReference type="Gene3D" id="1.20.1560.10">
    <property type="entry name" value="ABC transporter type 1, transmembrane domain"/>
    <property type="match status" value="1"/>
</dbReference>
<dbReference type="InterPro" id="IPR027417">
    <property type="entry name" value="P-loop_NTPase"/>
</dbReference>
<dbReference type="Pfam" id="PF00005">
    <property type="entry name" value="ABC_tran"/>
    <property type="match status" value="1"/>
</dbReference>
<feature type="domain" description="ABC transmembrane type-1" evidence="9">
    <location>
        <begin position="55"/>
        <end position="343"/>
    </location>
</feature>
<dbReference type="Gene3D" id="3.40.50.300">
    <property type="entry name" value="P-loop containing nucleotide triphosphate hydrolases"/>
    <property type="match status" value="1"/>
</dbReference>
<dbReference type="SUPFAM" id="SSF90123">
    <property type="entry name" value="ABC transporter transmembrane region"/>
    <property type="match status" value="1"/>
</dbReference>
<sequence>MPADPAGIPHMSESGWLKHTDTLAGTSFAAVARRLPGTIRQALGIAWVASRIDTAAALLLNLLTGVATAFGLLATQSVLQQLFAAGPTPERVRAAVPALAAVACTVALRSGLGIAAGWAQSRLEPRVVDAVERRLYTATTLVDVAAYDDPDFADETFRSRQRSSISAQYLVRASIDLTAGAAGLVGTAVALLLIHPLLFAALAAASVPGAWTAIRVGRLGYLVDRLLTNRRRRMWLLAEVMATRTAGAEVRAFTARDYLLGEYATVAEAQTRAEVDTANVRSTIRLIGGIASGIATAGVYVLLGFLLADDVIPLAAAGTAVLALQAARQSTALALVNINKIYEESLYFGDYLDFAARAAALTSPPHPGPVAAPARIDARQVSLQYPDSDRLALDKVTVTARRGETIALVGENGSGKTTLAKLLAGLYRPTDGTIEWNGTPLTGGGEAVWRHVALVPQEHVRWPFTARTNITIGSPTQDGPDELAVERAAVDSGAHEVITALPAGYDTLLSRGFAGGVDLSGGQWQRIACARAFYRDAPLLICDEPSAALDARAEHALFTALRANAERRITVLVTHRLANVRHADRIYVIHEGHLVEEGTHQQLMAADGRYAELFQLQAAGYLDADAARVPAQVNAARAGQPDKPT</sequence>
<name>A0A8J3BPA0_9ACTN</name>
<evidence type="ECO:0000259" key="8">
    <source>
        <dbReference type="PROSITE" id="PS50893"/>
    </source>
</evidence>
<keyword evidence="3" id="KW-0547">Nucleotide-binding</keyword>
<dbReference type="Proteomes" id="UP000662200">
    <property type="component" value="Unassembled WGS sequence"/>
</dbReference>
<evidence type="ECO:0000256" key="2">
    <source>
        <dbReference type="ARBA" id="ARBA00022692"/>
    </source>
</evidence>
<evidence type="ECO:0000256" key="4">
    <source>
        <dbReference type="ARBA" id="ARBA00022840"/>
    </source>
</evidence>
<feature type="transmembrane region" description="Helical" evidence="7">
    <location>
        <begin position="169"/>
        <end position="194"/>
    </location>
</feature>